<comment type="catalytic activity">
    <reaction evidence="7">
        <text>a quinone + NADH + 5 H(+)(in) = a quinol + NAD(+) + 4 H(+)(out)</text>
        <dbReference type="Rhea" id="RHEA:57888"/>
        <dbReference type="ChEBI" id="CHEBI:15378"/>
        <dbReference type="ChEBI" id="CHEBI:24646"/>
        <dbReference type="ChEBI" id="CHEBI:57540"/>
        <dbReference type="ChEBI" id="CHEBI:57945"/>
        <dbReference type="ChEBI" id="CHEBI:132124"/>
    </reaction>
</comment>
<dbReference type="NCBIfam" id="TIGR01971">
    <property type="entry name" value="NuoI"/>
    <property type="match status" value="1"/>
</dbReference>
<dbReference type="Gene3D" id="3.30.70.3270">
    <property type="match status" value="1"/>
</dbReference>
<keyword evidence="7" id="KW-0472">Membrane</keyword>
<dbReference type="Proteomes" id="UP001277761">
    <property type="component" value="Unassembled WGS sequence"/>
</dbReference>
<comment type="subunit">
    <text evidence="7">NDH-1 is composed of 14 different subunits. Subunits NuoA, H, J, K, L, M, N constitute the membrane sector of the complex.</text>
</comment>
<evidence type="ECO:0000256" key="2">
    <source>
        <dbReference type="ARBA" id="ARBA00022485"/>
    </source>
</evidence>
<dbReference type="SUPFAM" id="SSF54862">
    <property type="entry name" value="4Fe-4S ferredoxins"/>
    <property type="match status" value="1"/>
</dbReference>
<proteinExistence type="inferred from homology"/>
<dbReference type="InterPro" id="IPR017900">
    <property type="entry name" value="4Fe4S_Fe_S_CS"/>
</dbReference>
<evidence type="ECO:0000313" key="10">
    <source>
        <dbReference type="Proteomes" id="UP001277761"/>
    </source>
</evidence>
<keyword evidence="4 7" id="KW-1278">Translocase</keyword>
<comment type="caution">
    <text evidence="9">The sequence shown here is derived from an EMBL/GenBank/DDBJ whole genome shotgun (WGS) entry which is preliminary data.</text>
</comment>
<keyword evidence="6 7" id="KW-0411">Iron-sulfur</keyword>
<comment type="function">
    <text evidence="7">NDH-1 shuttles electrons from NADH, via FMN and iron-sulfur (Fe-S) centers, to quinones in the respiratory chain. The immediate electron acceptor for the enzyme in this species is believed to be ubiquinone. Couples the redox reaction to proton translocation (for every two electrons transferred, four hydrogen ions are translocated across the cytoplasmic membrane), and thus conserves the redox energy in a proton gradient.</text>
</comment>
<keyword evidence="2 7" id="KW-0004">4Fe-4S</keyword>
<feature type="domain" description="4Fe-4S ferredoxin-type" evidence="8">
    <location>
        <begin position="124"/>
        <end position="153"/>
    </location>
</feature>
<dbReference type="Pfam" id="PF12838">
    <property type="entry name" value="Fer4_7"/>
    <property type="match status" value="1"/>
</dbReference>
<dbReference type="PROSITE" id="PS00198">
    <property type="entry name" value="4FE4S_FER_1"/>
    <property type="match status" value="1"/>
</dbReference>
<comment type="subcellular location">
    <subcellularLocation>
        <location evidence="7">Cell membrane</location>
        <topology evidence="7">Peripheral membrane protein</topology>
    </subcellularLocation>
</comment>
<evidence type="ECO:0000256" key="7">
    <source>
        <dbReference type="HAMAP-Rule" id="MF_01351"/>
    </source>
</evidence>
<dbReference type="PANTHER" id="PTHR10849:SF20">
    <property type="entry name" value="NADH DEHYDROGENASE [UBIQUINONE] IRON-SULFUR PROTEIN 8, MITOCHONDRIAL"/>
    <property type="match status" value="1"/>
</dbReference>
<dbReference type="PROSITE" id="PS51379">
    <property type="entry name" value="4FE4S_FER_2"/>
    <property type="match status" value="2"/>
</dbReference>
<keyword evidence="7" id="KW-0874">Quinone</keyword>
<feature type="binding site" evidence="7">
    <location>
        <position position="139"/>
    </location>
    <ligand>
        <name>[4Fe-4S] cluster</name>
        <dbReference type="ChEBI" id="CHEBI:49883"/>
        <label>2</label>
    </ligand>
</feature>
<keyword evidence="7" id="KW-0520">NAD</keyword>
<dbReference type="EC" id="7.1.1.-" evidence="7"/>
<evidence type="ECO:0000259" key="8">
    <source>
        <dbReference type="PROSITE" id="PS51379"/>
    </source>
</evidence>
<feature type="domain" description="4Fe-4S ferredoxin-type" evidence="8">
    <location>
        <begin position="77"/>
        <end position="108"/>
    </location>
</feature>
<feature type="binding site" evidence="7">
    <location>
        <position position="98"/>
    </location>
    <ligand>
        <name>[4Fe-4S] cluster</name>
        <dbReference type="ChEBI" id="CHEBI:49883"/>
        <label>2</label>
    </ligand>
</feature>
<feature type="binding site" evidence="7">
    <location>
        <position position="136"/>
    </location>
    <ligand>
        <name>[4Fe-4S] cluster</name>
        <dbReference type="ChEBI" id="CHEBI:49883"/>
        <label>2</label>
    </ligand>
</feature>
<evidence type="ECO:0000256" key="1">
    <source>
        <dbReference type="ARBA" id="ARBA00010277"/>
    </source>
</evidence>
<feature type="binding site" evidence="7">
    <location>
        <position position="143"/>
    </location>
    <ligand>
        <name>[4Fe-4S] cluster</name>
        <dbReference type="ChEBI" id="CHEBI:49883"/>
        <label>1</label>
    </ligand>
</feature>
<accession>A0ABU4VJP1</accession>
<dbReference type="HAMAP" id="MF_01351">
    <property type="entry name" value="NDH1_NuoI"/>
    <property type="match status" value="1"/>
</dbReference>
<evidence type="ECO:0000256" key="6">
    <source>
        <dbReference type="ARBA" id="ARBA00023014"/>
    </source>
</evidence>
<feature type="binding site" evidence="7">
    <location>
        <position position="133"/>
    </location>
    <ligand>
        <name>[4Fe-4S] cluster</name>
        <dbReference type="ChEBI" id="CHEBI:49883"/>
        <label>2</label>
    </ligand>
</feature>
<evidence type="ECO:0000256" key="4">
    <source>
        <dbReference type="ARBA" id="ARBA00022967"/>
    </source>
</evidence>
<dbReference type="EMBL" id="JAXAVX010000002">
    <property type="protein sequence ID" value="MDX8151025.1"/>
    <property type="molecule type" value="Genomic_DNA"/>
</dbReference>
<evidence type="ECO:0000256" key="3">
    <source>
        <dbReference type="ARBA" id="ARBA00022723"/>
    </source>
</evidence>
<dbReference type="PANTHER" id="PTHR10849">
    <property type="entry name" value="NADH DEHYDROGENASE UBIQUINONE IRON-SULFUR PROTEIN 8, MITOCHONDRIAL"/>
    <property type="match status" value="1"/>
</dbReference>
<name>A0ABU4VJP1_9ACTN</name>
<keyword evidence="7" id="KW-0830">Ubiquinone</keyword>
<dbReference type="NCBIfam" id="NF004537">
    <property type="entry name" value="PRK05888.1-3"/>
    <property type="match status" value="1"/>
</dbReference>
<protein>
    <recommendedName>
        <fullName evidence="7">NADH-quinone oxidoreductase subunit I</fullName>
        <ecNumber evidence="7">7.1.1.-</ecNumber>
    </recommendedName>
    <alternativeName>
        <fullName evidence="7">NADH dehydrogenase I subunit I</fullName>
    </alternativeName>
    <alternativeName>
        <fullName evidence="7">NDH-1 subunit I</fullName>
    </alternativeName>
</protein>
<evidence type="ECO:0000313" key="9">
    <source>
        <dbReference type="EMBL" id="MDX8151025.1"/>
    </source>
</evidence>
<organism evidence="9 10">
    <name type="scientific">Patulibacter brassicae</name>
    <dbReference type="NCBI Taxonomy" id="1705717"/>
    <lineage>
        <taxon>Bacteria</taxon>
        <taxon>Bacillati</taxon>
        <taxon>Actinomycetota</taxon>
        <taxon>Thermoleophilia</taxon>
        <taxon>Solirubrobacterales</taxon>
        <taxon>Patulibacteraceae</taxon>
        <taxon>Patulibacter</taxon>
    </lineage>
</organism>
<dbReference type="GO" id="GO:0050136">
    <property type="term" value="F:NADH dehydrogenase (quinone) (non-electrogenic) activity"/>
    <property type="evidence" value="ECO:0007669"/>
    <property type="project" value="UniProtKB-EC"/>
</dbReference>
<reference evidence="9 10" key="1">
    <citation type="submission" date="2023-11" db="EMBL/GenBank/DDBJ databases">
        <authorList>
            <person name="Xu M."/>
            <person name="Jiang T."/>
        </authorList>
    </citation>
    <scope>NUCLEOTIDE SEQUENCE [LARGE SCALE GENOMIC DNA]</scope>
    <source>
        <strain evidence="9 10">SD</strain>
    </source>
</reference>
<keyword evidence="7" id="KW-1003">Cell membrane</keyword>
<dbReference type="RefSeq" id="WP_319953178.1">
    <property type="nucleotide sequence ID" value="NZ_JAXAVX010000002.1"/>
</dbReference>
<comment type="similarity">
    <text evidence="1 7">Belongs to the complex I 23 kDa subunit family.</text>
</comment>
<comment type="cofactor">
    <cofactor evidence="7">
        <name>[4Fe-4S] cluster</name>
        <dbReference type="ChEBI" id="CHEBI:49883"/>
    </cofactor>
    <text evidence="7">Binds 2 [4Fe-4S] clusters per subunit.</text>
</comment>
<feature type="binding site" evidence="7">
    <location>
        <position position="91"/>
    </location>
    <ligand>
        <name>[4Fe-4S] cluster</name>
        <dbReference type="ChEBI" id="CHEBI:49883"/>
        <label>1</label>
    </ligand>
</feature>
<dbReference type="InterPro" id="IPR017896">
    <property type="entry name" value="4Fe4S_Fe-S-bd"/>
</dbReference>
<sequence length="186" mass="20488">MPSTGSRPPARSWAPDDVVAVQRGPEPGGLAGAYRVFGETLRGLKTSFGRVVEGTTTIEYPEEKTPVYPRFRGRHRLHTFEDTGLEKCVGCSLCAAACPADCIRVVAAENDPEDRVSGGERYAAVYEINLSRCIFCGYCEMACPFDAITMGHDYELADYNRSDLIFTKEMLLQEPPERTPLRAAGE</sequence>
<keyword evidence="9" id="KW-0560">Oxidoreductase</keyword>
<gene>
    <name evidence="7 9" type="primary">nuoI</name>
    <name evidence="9" type="ORF">SK069_05435</name>
</gene>
<feature type="binding site" evidence="7">
    <location>
        <position position="94"/>
    </location>
    <ligand>
        <name>[4Fe-4S] cluster</name>
        <dbReference type="ChEBI" id="CHEBI:49883"/>
        <label>1</label>
    </ligand>
</feature>
<dbReference type="InterPro" id="IPR010226">
    <property type="entry name" value="NADH_quinone_OxRdtase_chainI"/>
</dbReference>
<keyword evidence="5 7" id="KW-0408">Iron</keyword>
<evidence type="ECO:0000256" key="5">
    <source>
        <dbReference type="ARBA" id="ARBA00023004"/>
    </source>
</evidence>
<feature type="binding site" evidence="7">
    <location>
        <position position="88"/>
    </location>
    <ligand>
        <name>[4Fe-4S] cluster</name>
        <dbReference type="ChEBI" id="CHEBI:49883"/>
        <label>1</label>
    </ligand>
</feature>
<keyword evidence="10" id="KW-1185">Reference proteome</keyword>
<keyword evidence="3 7" id="KW-0479">Metal-binding</keyword>